<dbReference type="InterPro" id="IPR033121">
    <property type="entry name" value="PEPTIDASE_A1"/>
</dbReference>
<name>A0AAW1XKC6_RUBAR</name>
<dbReference type="GO" id="GO:0006508">
    <property type="term" value="P:proteolysis"/>
    <property type="evidence" value="ECO:0007669"/>
    <property type="project" value="UniProtKB-KW"/>
</dbReference>
<dbReference type="GO" id="GO:0005576">
    <property type="term" value="C:extracellular region"/>
    <property type="evidence" value="ECO:0007669"/>
    <property type="project" value="TreeGrafter"/>
</dbReference>
<dbReference type="InterPro" id="IPR032799">
    <property type="entry name" value="TAXi_C"/>
</dbReference>
<dbReference type="InterPro" id="IPR051708">
    <property type="entry name" value="Plant_Aspart_Prot_A1"/>
</dbReference>
<evidence type="ECO:0000259" key="5">
    <source>
        <dbReference type="PROSITE" id="PS51767"/>
    </source>
</evidence>
<evidence type="ECO:0000256" key="3">
    <source>
        <dbReference type="ARBA" id="ARBA00022801"/>
    </source>
</evidence>
<comment type="similarity">
    <text evidence="1">Belongs to the peptidase A1 family.</text>
</comment>
<evidence type="ECO:0000313" key="6">
    <source>
        <dbReference type="EMBL" id="KAK9936828.1"/>
    </source>
</evidence>
<reference evidence="6 7" key="1">
    <citation type="journal article" date="2023" name="G3 (Bethesda)">
        <title>A chromosome-length genome assembly and annotation of blackberry (Rubus argutus, cv. 'Hillquist').</title>
        <authorList>
            <person name="Bruna T."/>
            <person name="Aryal R."/>
            <person name="Dudchenko O."/>
            <person name="Sargent D.J."/>
            <person name="Mead D."/>
            <person name="Buti M."/>
            <person name="Cavallini A."/>
            <person name="Hytonen T."/>
            <person name="Andres J."/>
            <person name="Pham M."/>
            <person name="Weisz D."/>
            <person name="Mascagni F."/>
            <person name="Usai G."/>
            <person name="Natali L."/>
            <person name="Bassil N."/>
            <person name="Fernandez G.E."/>
            <person name="Lomsadze A."/>
            <person name="Armour M."/>
            <person name="Olukolu B."/>
            <person name="Poorten T."/>
            <person name="Britton C."/>
            <person name="Davik J."/>
            <person name="Ashrafi H."/>
            <person name="Aiden E.L."/>
            <person name="Borodovsky M."/>
            <person name="Worthington M."/>
        </authorList>
    </citation>
    <scope>NUCLEOTIDE SEQUENCE [LARGE SCALE GENOMIC DNA]</scope>
    <source>
        <strain evidence="6">PI 553951</strain>
    </source>
</reference>
<evidence type="ECO:0000256" key="2">
    <source>
        <dbReference type="ARBA" id="ARBA00022670"/>
    </source>
</evidence>
<evidence type="ECO:0000313" key="7">
    <source>
        <dbReference type="Proteomes" id="UP001457282"/>
    </source>
</evidence>
<accession>A0AAW1XKC6</accession>
<dbReference type="Proteomes" id="UP001457282">
    <property type="component" value="Unassembled WGS sequence"/>
</dbReference>
<gene>
    <name evidence="6" type="ORF">M0R45_013651</name>
</gene>
<keyword evidence="3" id="KW-0378">Hydrolase</keyword>
<dbReference type="InterPro" id="IPR021109">
    <property type="entry name" value="Peptidase_aspartic_dom_sf"/>
</dbReference>
<dbReference type="EMBL" id="JBEDUW010000003">
    <property type="protein sequence ID" value="KAK9936828.1"/>
    <property type="molecule type" value="Genomic_DNA"/>
</dbReference>
<sequence length="452" mass="50466">MAGKTNPHFLFLLLTLLVLIVAFQIAAKPGGITLEVIHRHSPNSPFYQPNLTIDEQIRSLANQTIARSQYLANLRSLAITTNATTYHPETVRMLMNDIQEVALYNVRLGLGMLPLAFPPYRSYNFLVDTGSDLTWDCRNHRCFDVASDPPFPNPISTTYRPLPCNQDLLCEGRCDADNTYCTFERFYGDGGEVTGVLATETFNFDSSKGPSEREYVDYLVFGCVTDSNDRIGFSSTPNNQIGGFLGLGFGSHSFASQLAQGNGLFSYCLRRKKPIKAEPSQVTNSFIRFGADVERPEGMKLAALKYGSGGTIIDSGSRFSHITRPAHDVLVRALEDFFASLGNVLEKDTSGELLPLELCYYVKKPSEFLEVPATITFNFQTADMDLDAENTFLIKRDISGQVVLYFCLGIVPQNEPKYPTIIGAYQQTNYRFIHDTKSYTLYFGHEDCDKTS</sequence>
<dbReference type="Gene3D" id="2.40.70.10">
    <property type="entry name" value="Acid Proteases"/>
    <property type="match status" value="2"/>
</dbReference>
<organism evidence="6 7">
    <name type="scientific">Rubus argutus</name>
    <name type="common">Southern blackberry</name>
    <dbReference type="NCBI Taxonomy" id="59490"/>
    <lineage>
        <taxon>Eukaryota</taxon>
        <taxon>Viridiplantae</taxon>
        <taxon>Streptophyta</taxon>
        <taxon>Embryophyta</taxon>
        <taxon>Tracheophyta</taxon>
        <taxon>Spermatophyta</taxon>
        <taxon>Magnoliopsida</taxon>
        <taxon>eudicotyledons</taxon>
        <taxon>Gunneridae</taxon>
        <taxon>Pentapetalae</taxon>
        <taxon>rosids</taxon>
        <taxon>fabids</taxon>
        <taxon>Rosales</taxon>
        <taxon>Rosaceae</taxon>
        <taxon>Rosoideae</taxon>
        <taxon>Rosoideae incertae sedis</taxon>
        <taxon>Rubus</taxon>
    </lineage>
</organism>
<feature type="chain" id="PRO_5043497848" description="Peptidase A1 domain-containing protein" evidence="4">
    <location>
        <begin position="23"/>
        <end position="452"/>
    </location>
</feature>
<dbReference type="AlphaFoldDB" id="A0AAW1XKC6"/>
<evidence type="ECO:0000256" key="1">
    <source>
        <dbReference type="ARBA" id="ARBA00007447"/>
    </source>
</evidence>
<dbReference type="InterPro" id="IPR032861">
    <property type="entry name" value="TAXi_N"/>
</dbReference>
<dbReference type="SUPFAM" id="SSF50630">
    <property type="entry name" value="Acid proteases"/>
    <property type="match status" value="1"/>
</dbReference>
<evidence type="ECO:0000256" key="4">
    <source>
        <dbReference type="SAM" id="SignalP"/>
    </source>
</evidence>
<protein>
    <recommendedName>
        <fullName evidence="5">Peptidase A1 domain-containing protein</fullName>
    </recommendedName>
</protein>
<dbReference type="Pfam" id="PF14543">
    <property type="entry name" value="TAXi_N"/>
    <property type="match status" value="1"/>
</dbReference>
<dbReference type="PROSITE" id="PS51767">
    <property type="entry name" value="PEPTIDASE_A1"/>
    <property type="match status" value="1"/>
</dbReference>
<dbReference type="GO" id="GO:0008233">
    <property type="term" value="F:peptidase activity"/>
    <property type="evidence" value="ECO:0007669"/>
    <property type="project" value="UniProtKB-KW"/>
</dbReference>
<feature type="signal peptide" evidence="4">
    <location>
        <begin position="1"/>
        <end position="22"/>
    </location>
</feature>
<keyword evidence="2" id="KW-0645">Protease</keyword>
<keyword evidence="7" id="KW-1185">Reference proteome</keyword>
<comment type="caution">
    <text evidence="6">The sequence shown here is derived from an EMBL/GenBank/DDBJ whole genome shotgun (WGS) entry which is preliminary data.</text>
</comment>
<dbReference type="PANTHER" id="PTHR47967">
    <property type="entry name" value="OS07G0603500 PROTEIN-RELATED"/>
    <property type="match status" value="1"/>
</dbReference>
<dbReference type="Pfam" id="PF14541">
    <property type="entry name" value="TAXi_C"/>
    <property type="match status" value="1"/>
</dbReference>
<proteinExistence type="inferred from homology"/>
<keyword evidence="4" id="KW-0732">Signal</keyword>
<feature type="domain" description="Peptidase A1" evidence="5">
    <location>
        <begin position="104"/>
        <end position="444"/>
    </location>
</feature>